<dbReference type="HOGENOM" id="CLU_048251_4_1_14"/>
<dbReference type="OrthoDB" id="9781230at2"/>
<keyword evidence="1" id="KW-0446">Lipid-binding</keyword>
<organism evidence="2 3">
    <name type="scientific">Alteracholeplasma palmae (strain ATCC 49389 / J233)</name>
    <name type="common">Acholeplasma palmae</name>
    <dbReference type="NCBI Taxonomy" id="1318466"/>
    <lineage>
        <taxon>Bacteria</taxon>
        <taxon>Bacillati</taxon>
        <taxon>Mycoplasmatota</taxon>
        <taxon>Mollicutes</taxon>
        <taxon>Acholeplasmatales</taxon>
        <taxon>Acholeplasmataceae</taxon>
        <taxon>Acholeplasma</taxon>
    </lineage>
</organism>
<reference evidence="2 3" key="1">
    <citation type="journal article" date="2013" name="J. Mol. Microbiol. Biotechnol.">
        <title>Analysis of the Complete Genomes of Acholeplasma brassicae , A. palmae and A. laidlawii and Their Comparison to the Obligate Parasites from ' Candidatus Phytoplasma'.</title>
        <authorList>
            <person name="Kube M."/>
            <person name="Siewert C."/>
            <person name="Migdoll A.M."/>
            <person name="Duduk B."/>
            <person name="Holz S."/>
            <person name="Rabus R."/>
            <person name="Seemuller E."/>
            <person name="Mitrovic J."/>
            <person name="Muller I."/>
            <person name="Buttner C."/>
            <person name="Reinhardt R."/>
        </authorList>
    </citation>
    <scope>NUCLEOTIDE SEQUENCE [LARGE SCALE GENOMIC DNA]</scope>
    <source>
        <strain evidence="2 3">J233</strain>
    </source>
</reference>
<dbReference type="NCBIfam" id="TIGR00762">
    <property type="entry name" value="DegV"/>
    <property type="match status" value="1"/>
</dbReference>
<name>U4KSE2_ALTPJ</name>
<protein>
    <submittedName>
        <fullName evidence="2">DegV family protein</fullName>
    </submittedName>
</protein>
<dbReference type="PROSITE" id="PS51482">
    <property type="entry name" value="DEGV"/>
    <property type="match status" value="1"/>
</dbReference>
<evidence type="ECO:0000256" key="1">
    <source>
        <dbReference type="ARBA" id="ARBA00023121"/>
    </source>
</evidence>
<evidence type="ECO:0000313" key="2">
    <source>
        <dbReference type="EMBL" id="CCV64931.1"/>
    </source>
</evidence>
<dbReference type="InterPro" id="IPR003797">
    <property type="entry name" value="DegV"/>
</dbReference>
<dbReference type="Proteomes" id="UP000032740">
    <property type="component" value="Chromosome"/>
</dbReference>
<dbReference type="KEGG" id="apal:BN85413540"/>
<dbReference type="InterPro" id="IPR050270">
    <property type="entry name" value="DegV_domain_contain"/>
</dbReference>
<proteinExistence type="predicted"/>
<accession>U4KSE2</accession>
<dbReference type="STRING" id="1318466.BN85413540"/>
<dbReference type="SUPFAM" id="SSF82549">
    <property type="entry name" value="DAK1/DegV-like"/>
    <property type="match status" value="1"/>
</dbReference>
<dbReference type="RefSeq" id="WP_030003814.1">
    <property type="nucleotide sequence ID" value="NC_022538.1"/>
</dbReference>
<dbReference type="Pfam" id="PF02645">
    <property type="entry name" value="DegV"/>
    <property type="match status" value="1"/>
</dbReference>
<dbReference type="Gene3D" id="3.30.1180.10">
    <property type="match status" value="1"/>
</dbReference>
<sequence length="283" mass="31085">MKKIALAITSTSGIDYVKLNIPIEVLRLTVHFDGKEYIDHTEIKANDFYQMMLDKPNADISTSQASAGKVAESYEKLKSEGYTDVIVIAVSSKLSGSYQGCILAKSMVEGINVHVVDSMSASFGEALLALEAEKMIKDGLEASIIVEKLEKIRDNINIFFLVDTLKYLVKNGRLSQTSGFLGTLLKIKPILKIVDGKLIPFEKIRTTAKAQEALVRNVLDGIKGKENIRAFILYTLDEKLALEQKERIQKQNPKAEVTLLPLTPVVGAHTGPGAMGIGYVELD</sequence>
<dbReference type="EMBL" id="FO681347">
    <property type="protein sequence ID" value="CCV64931.1"/>
    <property type="molecule type" value="Genomic_DNA"/>
</dbReference>
<dbReference type="AlphaFoldDB" id="U4KSE2"/>
<gene>
    <name evidence="2" type="ORF">BN85413540</name>
</gene>
<dbReference type="Gene3D" id="3.40.50.10170">
    <property type="match status" value="1"/>
</dbReference>
<keyword evidence="3" id="KW-1185">Reference proteome</keyword>
<dbReference type="GO" id="GO:0008289">
    <property type="term" value="F:lipid binding"/>
    <property type="evidence" value="ECO:0007669"/>
    <property type="project" value="UniProtKB-KW"/>
</dbReference>
<dbReference type="PANTHER" id="PTHR33434:SF2">
    <property type="entry name" value="FATTY ACID-BINDING PROTEIN TM_1468"/>
    <property type="match status" value="1"/>
</dbReference>
<dbReference type="PANTHER" id="PTHR33434">
    <property type="entry name" value="DEGV DOMAIN-CONTAINING PROTEIN DR_1986-RELATED"/>
    <property type="match status" value="1"/>
</dbReference>
<evidence type="ECO:0000313" key="3">
    <source>
        <dbReference type="Proteomes" id="UP000032740"/>
    </source>
</evidence>
<dbReference type="InterPro" id="IPR043168">
    <property type="entry name" value="DegV_C"/>
</dbReference>